<dbReference type="STRING" id="68775.A0A5C3LSA1"/>
<gene>
    <name evidence="1" type="ORF">BDQ12DRAFT_671697</name>
</gene>
<evidence type="ECO:0000313" key="2">
    <source>
        <dbReference type="Proteomes" id="UP000308652"/>
    </source>
</evidence>
<dbReference type="SUPFAM" id="SSF48576">
    <property type="entry name" value="Terpenoid synthases"/>
    <property type="match status" value="1"/>
</dbReference>
<accession>A0A5C3LSA1</accession>
<keyword evidence="2" id="KW-1185">Reference proteome</keyword>
<organism evidence="1 2">
    <name type="scientific">Crucibulum laeve</name>
    <dbReference type="NCBI Taxonomy" id="68775"/>
    <lineage>
        <taxon>Eukaryota</taxon>
        <taxon>Fungi</taxon>
        <taxon>Dikarya</taxon>
        <taxon>Basidiomycota</taxon>
        <taxon>Agaricomycotina</taxon>
        <taxon>Agaricomycetes</taxon>
        <taxon>Agaricomycetidae</taxon>
        <taxon>Agaricales</taxon>
        <taxon>Agaricineae</taxon>
        <taxon>Nidulariaceae</taxon>
        <taxon>Crucibulum</taxon>
    </lineage>
</organism>
<evidence type="ECO:0000313" key="1">
    <source>
        <dbReference type="EMBL" id="TFK31651.1"/>
    </source>
</evidence>
<dbReference type="Pfam" id="PF19086">
    <property type="entry name" value="Terpene_syn_C_2"/>
    <property type="match status" value="1"/>
</dbReference>
<sequence length="326" mass="37541">MDSTIPTSLNTPLLDRDSPPILSFTSKLPLKEHPCKDTIVSNVQHYFAHAWPWNGDGEYDNFIGQDLELWTVMTLPEALDDRIEAAAMVTNLLFLVDDLLDVWHDDQRKRFFNRFRGLIFGSIQPDQNNLLETVVADIYSHIRLSDQDDPLQLGQKFCEESYRVLIASINQEERDSTMQQNNLQTYLDYRWGYGLIQWTCNIALPEHIVANPMLHSLKRAAGTHGVLINDIFSYRRETMIAKNRSASGMVPDITMNVDERTAIAYLEDRIVEAEAMMIETAERLTESYSGEDRSICERYTTAVKYVYSGNAEWSKCCGRYNRFKSV</sequence>
<reference evidence="1 2" key="1">
    <citation type="journal article" date="2019" name="Nat. Ecol. Evol.">
        <title>Megaphylogeny resolves global patterns of mushroom evolution.</title>
        <authorList>
            <person name="Varga T."/>
            <person name="Krizsan K."/>
            <person name="Foldi C."/>
            <person name="Dima B."/>
            <person name="Sanchez-Garcia M."/>
            <person name="Sanchez-Ramirez S."/>
            <person name="Szollosi G.J."/>
            <person name="Szarkandi J.G."/>
            <person name="Papp V."/>
            <person name="Albert L."/>
            <person name="Andreopoulos W."/>
            <person name="Angelini C."/>
            <person name="Antonin V."/>
            <person name="Barry K.W."/>
            <person name="Bougher N.L."/>
            <person name="Buchanan P."/>
            <person name="Buyck B."/>
            <person name="Bense V."/>
            <person name="Catcheside P."/>
            <person name="Chovatia M."/>
            <person name="Cooper J."/>
            <person name="Damon W."/>
            <person name="Desjardin D."/>
            <person name="Finy P."/>
            <person name="Geml J."/>
            <person name="Haridas S."/>
            <person name="Hughes K."/>
            <person name="Justo A."/>
            <person name="Karasinski D."/>
            <person name="Kautmanova I."/>
            <person name="Kiss B."/>
            <person name="Kocsube S."/>
            <person name="Kotiranta H."/>
            <person name="LaButti K.M."/>
            <person name="Lechner B.E."/>
            <person name="Liimatainen K."/>
            <person name="Lipzen A."/>
            <person name="Lukacs Z."/>
            <person name="Mihaltcheva S."/>
            <person name="Morgado L.N."/>
            <person name="Niskanen T."/>
            <person name="Noordeloos M.E."/>
            <person name="Ohm R.A."/>
            <person name="Ortiz-Santana B."/>
            <person name="Ovrebo C."/>
            <person name="Racz N."/>
            <person name="Riley R."/>
            <person name="Savchenko A."/>
            <person name="Shiryaev A."/>
            <person name="Soop K."/>
            <person name="Spirin V."/>
            <person name="Szebenyi C."/>
            <person name="Tomsovsky M."/>
            <person name="Tulloss R.E."/>
            <person name="Uehling J."/>
            <person name="Grigoriev I.V."/>
            <person name="Vagvolgyi C."/>
            <person name="Papp T."/>
            <person name="Martin F.M."/>
            <person name="Miettinen O."/>
            <person name="Hibbett D.S."/>
            <person name="Nagy L.G."/>
        </authorList>
    </citation>
    <scope>NUCLEOTIDE SEQUENCE [LARGE SCALE GENOMIC DNA]</scope>
    <source>
        <strain evidence="1 2">CBS 166.37</strain>
    </source>
</reference>
<protein>
    <submittedName>
        <fullName evidence="1">Isoprenoid synthase domain-containing protein</fullName>
    </submittedName>
</protein>
<name>A0A5C3LSA1_9AGAR</name>
<proteinExistence type="predicted"/>
<dbReference type="OrthoDB" id="6486656at2759"/>
<dbReference type="Gene3D" id="1.10.600.10">
    <property type="entry name" value="Farnesyl Diphosphate Synthase"/>
    <property type="match status" value="1"/>
</dbReference>
<dbReference type="Proteomes" id="UP000308652">
    <property type="component" value="Unassembled WGS sequence"/>
</dbReference>
<dbReference type="InterPro" id="IPR008949">
    <property type="entry name" value="Isoprenoid_synthase_dom_sf"/>
</dbReference>
<dbReference type="AlphaFoldDB" id="A0A5C3LSA1"/>
<dbReference type="EMBL" id="ML213722">
    <property type="protein sequence ID" value="TFK31651.1"/>
    <property type="molecule type" value="Genomic_DNA"/>
</dbReference>